<evidence type="ECO:0000259" key="2">
    <source>
        <dbReference type="Pfam" id="PF03161"/>
    </source>
</evidence>
<proteinExistence type="predicted"/>
<evidence type="ECO:0000256" key="1">
    <source>
        <dbReference type="ARBA" id="ARBA00002670"/>
    </source>
</evidence>
<dbReference type="SUPFAM" id="SSF55608">
    <property type="entry name" value="Homing endonucleases"/>
    <property type="match status" value="1"/>
</dbReference>
<dbReference type="EMBL" id="OZ037947">
    <property type="protein sequence ID" value="CAL1705857.1"/>
    <property type="molecule type" value="Genomic_DNA"/>
</dbReference>
<feature type="domain" description="Homing endonuclease LAGLIDADG" evidence="2">
    <location>
        <begin position="36"/>
        <end position="209"/>
    </location>
</feature>
<name>A0ABP1DDC7_9APHY</name>
<accession>A0ABP1DDC7</accession>
<comment type="function">
    <text evidence="1">Mitochondrial DNA endonuclease involved in intron homing.</text>
</comment>
<dbReference type="Gene3D" id="3.10.28.10">
    <property type="entry name" value="Homing endonucleases"/>
    <property type="match status" value="2"/>
</dbReference>
<keyword evidence="4" id="KW-1185">Reference proteome</keyword>
<dbReference type="InterPro" id="IPR004860">
    <property type="entry name" value="LAGLIDADG_dom"/>
</dbReference>
<evidence type="ECO:0000313" key="4">
    <source>
        <dbReference type="Proteomes" id="UP001497453"/>
    </source>
</evidence>
<dbReference type="InterPro" id="IPR027434">
    <property type="entry name" value="Homing_endonucl"/>
</dbReference>
<evidence type="ECO:0000313" key="3">
    <source>
        <dbReference type="EMBL" id="CAL1705857.1"/>
    </source>
</evidence>
<gene>
    <name evidence="3" type="ORF">GFSPODELE1_LOCUS5619</name>
</gene>
<dbReference type="Pfam" id="PF03161">
    <property type="entry name" value="LAGLIDADG_2"/>
    <property type="match status" value="1"/>
</dbReference>
<sequence>MNNNLILKQKQTKISNKNRFKEIRKSLTLPKYLNDALIGIMLGDGYLYRSSLTSNTRLECSLKEANLAYALYIYALFIHYIGSKPNILNTASSSGDKTYGSIRLKTLSLPVFNYYHDLFYFRDSNKQKWIKKVPENINDLMSPVVLAFLLMGDGNYDINRKRIRIFTNSFTHSETILLAEAIKYKLNINASVLYDRKDQYIITIGAKQISLLQELVLEHFHPSMFYRIGLPNKTI</sequence>
<dbReference type="Proteomes" id="UP001497453">
    <property type="component" value="Chromosome 4"/>
</dbReference>
<reference evidence="4" key="1">
    <citation type="submission" date="2024-04" db="EMBL/GenBank/DDBJ databases">
        <authorList>
            <person name="Shaw F."/>
            <person name="Minotto A."/>
        </authorList>
    </citation>
    <scope>NUCLEOTIDE SEQUENCE [LARGE SCALE GENOMIC DNA]</scope>
</reference>
<protein>
    <recommendedName>
        <fullName evidence="2">Homing endonuclease LAGLIDADG domain-containing protein</fullName>
    </recommendedName>
</protein>
<organism evidence="3 4">
    <name type="scientific">Somion occarium</name>
    <dbReference type="NCBI Taxonomy" id="3059160"/>
    <lineage>
        <taxon>Eukaryota</taxon>
        <taxon>Fungi</taxon>
        <taxon>Dikarya</taxon>
        <taxon>Basidiomycota</taxon>
        <taxon>Agaricomycotina</taxon>
        <taxon>Agaricomycetes</taxon>
        <taxon>Polyporales</taxon>
        <taxon>Cerrenaceae</taxon>
        <taxon>Somion</taxon>
    </lineage>
</organism>